<organism evidence="2 3">
    <name type="scientific">Mesotoga infera</name>
    <dbReference type="NCBI Taxonomy" id="1236046"/>
    <lineage>
        <taxon>Bacteria</taxon>
        <taxon>Thermotogati</taxon>
        <taxon>Thermotogota</taxon>
        <taxon>Thermotogae</taxon>
        <taxon>Kosmotogales</taxon>
        <taxon>Kosmotogaceae</taxon>
        <taxon>Mesotoga</taxon>
    </lineage>
</organism>
<dbReference type="Gene3D" id="3.90.70.10">
    <property type="entry name" value="Cysteine proteinases"/>
    <property type="match status" value="1"/>
</dbReference>
<reference evidence="2 3" key="1">
    <citation type="journal article" date="2018" name="Nat. Biotechnol.">
        <title>A standardized bacterial taxonomy based on genome phylogeny substantially revises the tree of life.</title>
        <authorList>
            <person name="Parks D.H."/>
            <person name="Chuvochina M."/>
            <person name="Waite D.W."/>
            <person name="Rinke C."/>
            <person name="Skarshewski A."/>
            <person name="Chaumeil P.A."/>
            <person name="Hugenholtz P."/>
        </authorList>
    </citation>
    <scope>NUCLEOTIDE SEQUENCE [LARGE SCALE GENOMIC DNA]</scope>
    <source>
        <strain evidence="2">UBA9905</strain>
    </source>
</reference>
<dbReference type="InterPro" id="IPR044060">
    <property type="entry name" value="Bacterial_rp_domain"/>
</dbReference>
<comment type="caution">
    <text evidence="2">The sequence shown here is derived from an EMBL/GenBank/DDBJ whole genome shotgun (WGS) entry which is preliminary data.</text>
</comment>
<dbReference type="EMBL" id="DQBS01000043">
    <property type="protein sequence ID" value="HCO69298.1"/>
    <property type="molecule type" value="Genomic_DNA"/>
</dbReference>
<dbReference type="InterPro" id="IPR038765">
    <property type="entry name" value="Papain-like_cys_pep_sf"/>
</dbReference>
<feature type="domain" description="Bacterial repeat" evidence="1">
    <location>
        <begin position="350"/>
        <end position="417"/>
    </location>
</feature>
<dbReference type="Proteomes" id="UP000264215">
    <property type="component" value="Unassembled WGS sequence"/>
</dbReference>
<feature type="domain" description="Bacterial repeat" evidence="1">
    <location>
        <begin position="207"/>
        <end position="271"/>
    </location>
</feature>
<evidence type="ECO:0000313" key="2">
    <source>
        <dbReference type="EMBL" id="HCO69298.1"/>
    </source>
</evidence>
<dbReference type="Pfam" id="PF18998">
    <property type="entry name" value="Flg_new_2"/>
    <property type="match status" value="4"/>
</dbReference>
<gene>
    <name evidence="2" type="ORF">DIT26_01725</name>
</gene>
<sequence>MSLILKMGRIPGLNSKSFCLMVLCVVSLVLSGCFGGFLAPLNLEIPDQRILAGETLLLNLKQFVNCKDSDDLVFRIVSGVGIIDGDVYSYLPALDESGLYEVQISVNGSKDRESSCVFEIVVDPIYCKITLNASPLEGGVTSGGGIFQYGDMGTVQATPSQGYSFSGWYEENNCLASTTTFTFFVERDATLVACFFEEKYHVIREVNGNGSIEISPDKESYSFGEKIILTAHPSYGWKFSEWVVDGTRFTDESIVVVVDGDKSVYASFEREEFALNISISGNGSVSCSPASSGCVYEYETLVEIVSVPSAGWEFEMWQGDLDGFDNPGKIIMDSEKHVTAVFVKREYLVEVTADPPAGGVVEGGGCYSSGSEVEIVAVPNSGYRFKEWSENGATFSRENKINLIVSRNFELTAHFEVDNAVPVVEKLNGPEGKVEKSKVGFVWNGTDPDGFIERYEYRKDGGNWIDIATKTYFNWSGYSEGPHTFEVRARDNQGAYSETVGWSFVYVPAYTEQGAFKVANSWGTGGWENIPDGFIFITYEAMKQNEVLCFVLDPRDNYEPRAIAVFEISHPLREECKIWVGVGDPANPLKLKSFDDFYYRGGGWPYPANKMALDITELLPLDENTVFLKVFDGGSMVTGVISHFSVEVYDNYPSGSPVQIFFAVETPKDTMNGSYVSVSINDVSVSSTSIGSSFASTGLSTSLLLKMKETLGTYEEGVDYNEIIEGHGTGLRPPSEEEWRAIESSWYEILGFSTQDGLPYSVDNSGSVYFPPIGNQGSEGSCVAFSLGYYTSTFYEARDRNWNLSGAAWEGGFYGAPSDSYQDRIFSPDFVYHQINGGRDTGCSYVDAMNLIAKLGICSWRRMPYSVSDHTSWPSENAWREAPRYRSRNETVGVISVEDDQDINALKSYISSGYLISISIDASKYAALTANDVWNTKNYTNPNTNHANTIVGYNDNFDGIK</sequence>
<name>A0A3D3TJH9_9BACT</name>
<dbReference type="PROSITE" id="PS51257">
    <property type="entry name" value="PROKAR_LIPOPROTEIN"/>
    <property type="match status" value="1"/>
</dbReference>
<dbReference type="AlphaFoldDB" id="A0A3D3TJH9"/>
<evidence type="ECO:0000259" key="1">
    <source>
        <dbReference type="Pfam" id="PF18998"/>
    </source>
</evidence>
<dbReference type="SUPFAM" id="SSF54001">
    <property type="entry name" value="Cysteine proteinases"/>
    <property type="match status" value="1"/>
</dbReference>
<evidence type="ECO:0000313" key="3">
    <source>
        <dbReference type="Proteomes" id="UP000264215"/>
    </source>
</evidence>
<protein>
    <recommendedName>
        <fullName evidence="1">Bacterial repeat domain-containing protein</fullName>
    </recommendedName>
</protein>
<proteinExistence type="predicted"/>
<accession>A0A3D3TJH9</accession>
<dbReference type="Gene3D" id="2.60.40.10">
    <property type="entry name" value="Immunoglobulins"/>
    <property type="match status" value="1"/>
</dbReference>
<feature type="domain" description="Bacterial repeat" evidence="1">
    <location>
        <begin position="276"/>
        <end position="344"/>
    </location>
</feature>
<dbReference type="CDD" id="cd02619">
    <property type="entry name" value="Peptidase_C1"/>
    <property type="match status" value="1"/>
</dbReference>
<dbReference type="InterPro" id="IPR013783">
    <property type="entry name" value="Ig-like_fold"/>
</dbReference>
<feature type="domain" description="Bacterial repeat" evidence="1">
    <location>
        <begin position="130"/>
        <end position="195"/>
    </location>
</feature>